<comment type="caution">
    <text evidence="2">The sequence shown here is derived from an EMBL/GenBank/DDBJ whole genome shotgun (WGS) entry which is preliminary data.</text>
</comment>
<organism evidence="2 3">
    <name type="scientific">Flemingia macrophylla</name>
    <dbReference type="NCBI Taxonomy" id="520843"/>
    <lineage>
        <taxon>Eukaryota</taxon>
        <taxon>Viridiplantae</taxon>
        <taxon>Streptophyta</taxon>
        <taxon>Embryophyta</taxon>
        <taxon>Tracheophyta</taxon>
        <taxon>Spermatophyta</taxon>
        <taxon>Magnoliopsida</taxon>
        <taxon>eudicotyledons</taxon>
        <taxon>Gunneridae</taxon>
        <taxon>Pentapetalae</taxon>
        <taxon>rosids</taxon>
        <taxon>fabids</taxon>
        <taxon>Fabales</taxon>
        <taxon>Fabaceae</taxon>
        <taxon>Papilionoideae</taxon>
        <taxon>50 kb inversion clade</taxon>
        <taxon>NPAAA clade</taxon>
        <taxon>indigoferoid/millettioid clade</taxon>
        <taxon>Phaseoleae</taxon>
        <taxon>Flemingia</taxon>
    </lineage>
</organism>
<evidence type="ECO:0000313" key="2">
    <source>
        <dbReference type="EMBL" id="KAL2339371.1"/>
    </source>
</evidence>
<name>A0ABD1MU70_9FABA</name>
<feature type="compositionally biased region" description="Gly residues" evidence="1">
    <location>
        <begin position="120"/>
        <end position="139"/>
    </location>
</feature>
<feature type="compositionally biased region" description="Gly residues" evidence="1">
    <location>
        <begin position="73"/>
        <end position="86"/>
    </location>
</feature>
<accession>A0ABD1MU70</accession>
<proteinExistence type="predicted"/>
<dbReference type="EMBL" id="JBGMDY010000003">
    <property type="protein sequence ID" value="KAL2339371.1"/>
    <property type="molecule type" value="Genomic_DNA"/>
</dbReference>
<gene>
    <name evidence="2" type="ORF">Fmac_007311</name>
</gene>
<evidence type="ECO:0000313" key="3">
    <source>
        <dbReference type="Proteomes" id="UP001603857"/>
    </source>
</evidence>
<dbReference type="Proteomes" id="UP001603857">
    <property type="component" value="Unassembled WGS sequence"/>
</dbReference>
<reference evidence="2 3" key="1">
    <citation type="submission" date="2024-08" db="EMBL/GenBank/DDBJ databases">
        <title>Insights into the chromosomal genome structure of Flemingia macrophylla.</title>
        <authorList>
            <person name="Ding Y."/>
            <person name="Zhao Y."/>
            <person name="Bi W."/>
            <person name="Wu M."/>
            <person name="Zhao G."/>
            <person name="Gong Y."/>
            <person name="Li W."/>
            <person name="Zhang P."/>
        </authorList>
    </citation>
    <scope>NUCLEOTIDE SEQUENCE [LARGE SCALE GENOMIC DNA]</scope>
    <source>
        <strain evidence="2">DYQJB</strain>
        <tissue evidence="2">Leaf</tissue>
    </source>
</reference>
<dbReference type="AlphaFoldDB" id="A0ABD1MU70"/>
<feature type="region of interest" description="Disordered" evidence="1">
    <location>
        <begin position="62"/>
        <end position="144"/>
    </location>
</feature>
<evidence type="ECO:0000256" key="1">
    <source>
        <dbReference type="SAM" id="MobiDB-lite"/>
    </source>
</evidence>
<sequence>MNKSTRVVVSAGGVGMGAGQGSEQVEVAGKVIAEPGGGSLSHDGLLVVVLVVEEGVLKVGLGGGGEAPDLGEVGAGREGPEGGGSGRGDEGDGGGVVFGDGVNALAEDEGGGGREKGLVVGDGGEGGGGGAGAGGGDDGGLSLAEEPLDGLAVGLVAELPRELEDAGGADDGHANAAAAAVHLAVAVLGWRLLDGEGGGGAVGVGGVVVGIGGVGVGHYGVAQGEERRGEES</sequence>
<protein>
    <submittedName>
        <fullName evidence="2">Uncharacterized protein</fullName>
    </submittedName>
</protein>
<keyword evidence="3" id="KW-1185">Reference proteome</keyword>